<keyword evidence="1" id="KW-1185">Reference proteome</keyword>
<sequence>MLSEIVPLRGRGEQEQSELLCYAKQHIDAKIMIEEKFAINKWELNWYWFRKVRSLAVKAESLFPHQSSSSVDILD</sequence>
<organism evidence="1 2">
    <name type="scientific">Heterorhabditis bacteriophora</name>
    <name type="common">Entomopathogenic nematode worm</name>
    <dbReference type="NCBI Taxonomy" id="37862"/>
    <lineage>
        <taxon>Eukaryota</taxon>
        <taxon>Metazoa</taxon>
        <taxon>Ecdysozoa</taxon>
        <taxon>Nematoda</taxon>
        <taxon>Chromadorea</taxon>
        <taxon>Rhabditida</taxon>
        <taxon>Rhabditina</taxon>
        <taxon>Rhabditomorpha</taxon>
        <taxon>Strongyloidea</taxon>
        <taxon>Heterorhabditidae</taxon>
        <taxon>Heterorhabditis</taxon>
    </lineage>
</organism>
<evidence type="ECO:0000313" key="1">
    <source>
        <dbReference type="Proteomes" id="UP000095283"/>
    </source>
</evidence>
<dbReference type="WBParaSite" id="Hba_06718">
    <property type="protein sequence ID" value="Hba_06718"/>
    <property type="gene ID" value="Hba_06718"/>
</dbReference>
<proteinExistence type="predicted"/>
<evidence type="ECO:0000313" key="2">
    <source>
        <dbReference type="WBParaSite" id="Hba_06718"/>
    </source>
</evidence>
<reference evidence="2" key="1">
    <citation type="submission" date="2016-11" db="UniProtKB">
        <authorList>
            <consortium name="WormBaseParasite"/>
        </authorList>
    </citation>
    <scope>IDENTIFICATION</scope>
</reference>
<protein>
    <submittedName>
        <fullName evidence="2">Uncharacterized protein</fullName>
    </submittedName>
</protein>
<dbReference type="Proteomes" id="UP000095283">
    <property type="component" value="Unplaced"/>
</dbReference>
<accession>A0A1I7WNJ4</accession>
<dbReference type="AlphaFoldDB" id="A0A1I7WNJ4"/>
<name>A0A1I7WNJ4_HETBA</name>